<dbReference type="InterPro" id="IPR024078">
    <property type="entry name" value="LmbE-like_dom_sf"/>
</dbReference>
<proteinExistence type="predicted"/>
<protein>
    <submittedName>
        <fullName evidence="2">PIG-L family deacetylase</fullName>
        <ecNumber evidence="2">3.5.1.-</ecNumber>
    </submittedName>
</protein>
<dbReference type="EC" id="3.5.1.-" evidence="2"/>
<comment type="caution">
    <text evidence="2">The sequence shown here is derived from an EMBL/GenBank/DDBJ whole genome shotgun (WGS) entry which is preliminary data.</text>
</comment>
<keyword evidence="3" id="KW-1185">Reference proteome</keyword>
<dbReference type="SUPFAM" id="SSF52317">
    <property type="entry name" value="Class I glutamine amidotransferase-like"/>
    <property type="match status" value="1"/>
</dbReference>
<dbReference type="PANTHER" id="PTHR12993">
    <property type="entry name" value="N-ACETYLGLUCOSAMINYL-PHOSPHATIDYLINOSITOL DE-N-ACETYLASE-RELATED"/>
    <property type="match status" value="1"/>
</dbReference>
<dbReference type="Gene3D" id="3.40.50.10320">
    <property type="entry name" value="LmbE-like"/>
    <property type="match status" value="1"/>
</dbReference>
<organism evidence="2 3">
    <name type="scientific">Rhodocytophaga aerolata</name>
    <dbReference type="NCBI Taxonomy" id="455078"/>
    <lineage>
        <taxon>Bacteria</taxon>
        <taxon>Pseudomonadati</taxon>
        <taxon>Bacteroidota</taxon>
        <taxon>Cytophagia</taxon>
        <taxon>Cytophagales</taxon>
        <taxon>Rhodocytophagaceae</taxon>
        <taxon>Rhodocytophaga</taxon>
    </lineage>
</organism>
<dbReference type="PANTHER" id="PTHR12993:SF26">
    <property type="entry name" value="1D-MYO-INOSITOL 2-ACETAMIDO-2-DEOXY-ALPHA-D-GLUCOPYRANOSIDE DEACETYLASE"/>
    <property type="match status" value="1"/>
</dbReference>
<evidence type="ECO:0000256" key="1">
    <source>
        <dbReference type="SAM" id="SignalP"/>
    </source>
</evidence>
<dbReference type="CDD" id="cd03143">
    <property type="entry name" value="A4_beta-galactosidase_middle_domain"/>
    <property type="match status" value="1"/>
</dbReference>
<gene>
    <name evidence="2" type="ORF">Q0590_19985</name>
</gene>
<dbReference type="RefSeq" id="WP_302039369.1">
    <property type="nucleotide sequence ID" value="NZ_JAUKPO010000012.1"/>
</dbReference>
<dbReference type="InterPro" id="IPR029062">
    <property type="entry name" value="Class_I_gatase-like"/>
</dbReference>
<dbReference type="SUPFAM" id="SSF102588">
    <property type="entry name" value="LmbE-like"/>
    <property type="match status" value="1"/>
</dbReference>
<dbReference type="InterPro" id="IPR003737">
    <property type="entry name" value="GlcNAc_PI_deacetylase-related"/>
</dbReference>
<keyword evidence="1" id="KW-0732">Signal</keyword>
<dbReference type="Proteomes" id="UP001168528">
    <property type="component" value="Unassembled WGS sequence"/>
</dbReference>
<dbReference type="EMBL" id="JAUKPO010000012">
    <property type="protein sequence ID" value="MDO1448568.1"/>
    <property type="molecule type" value="Genomic_DNA"/>
</dbReference>
<dbReference type="GO" id="GO:0016787">
    <property type="term" value="F:hydrolase activity"/>
    <property type="evidence" value="ECO:0007669"/>
    <property type="project" value="UniProtKB-KW"/>
</dbReference>
<feature type="chain" id="PRO_5045644839" evidence="1">
    <location>
        <begin position="24"/>
        <end position="848"/>
    </location>
</feature>
<dbReference type="Pfam" id="PF02585">
    <property type="entry name" value="PIG-L"/>
    <property type="match status" value="1"/>
</dbReference>
<evidence type="ECO:0000313" key="2">
    <source>
        <dbReference type="EMBL" id="MDO1448568.1"/>
    </source>
</evidence>
<feature type="signal peptide" evidence="1">
    <location>
        <begin position="1"/>
        <end position="23"/>
    </location>
</feature>
<name>A0ABT8RBI2_9BACT</name>
<sequence length="848" mass="94249">MNHTAIRFLCLLISSLASLPVWAQQPKTYPAGELQLALKKMTVVGTALYMAAHPDDENTAMLAYLAKERLVRAAYLSVTRGDGGQNLIGSEQAELMGLIRTQELLQARRVDGAEQFFTRANDFGFSKTTEEALEIWGKEQILGDAVWIIRNLKPDVIITRFPPDSRAGHGQHSASAVLAHEAFKVAADPKRYPEQLKFVQPWQAKRIVWNSYNPNFSNTAPKDTGSYTKVNLGAYNALLGKSYTEIAAESRSMHKSQGFGSARSRGERIDYLRHTAGEKAKDDLFENVDLTWKRVPGSETLAKTLQQAYETFRPENPAASLPLLLQAYKQIEQLPKDNYWVQVKKQELEEVIAACAGVWYEANATTFASTPGDSIKVTASVVKRSDFPVTLTKVQFTQVKKDTTVNSTLKNNNLLTLSFKAIIPANTPYTQPYWLQETPAKGIYSVNDLQLIGKPEAPAPLSVTFTFSIEGTSFTYTKPVNYKWTDPVEGELYRPFEVRPEVMVNLAEKVYMFPDTKPKEVHVVVKAGKAKVSGELSLDLPKSWTVNPQRIPFTLTKNNEEQRITFQVTPPATAANDLLKVVVKTASGVTSSKGLLTINYAHIPVQTIFPEALAKVVRLDIVASGKNIGYLMGAGDDIPASLRQVGYQVTPLTESDFATGTLDAYDAIVLGVRAFNTVDRMPFYQPKLMQYVENGGTMLVQYNVSNGLKTDELGPYPIRLSRNRVTVEDSPITFLNPKHTLLNTPNKITQKDFEGWVQERGLYFPDSLDTHYETILSTLDPNEKPQDKSVFVTQYGKGKFVYTGLSFFRQLPAGVPGAYRFFANLISPGIVPEKKENGKAFSGNGKSE</sequence>
<reference evidence="2" key="1">
    <citation type="submission" date="2023-07" db="EMBL/GenBank/DDBJ databases">
        <title>The genome sequence of Rhodocytophaga aerolata KACC 12507.</title>
        <authorList>
            <person name="Zhang X."/>
        </authorList>
    </citation>
    <scope>NUCLEOTIDE SEQUENCE</scope>
    <source>
        <strain evidence="2">KACC 12507</strain>
    </source>
</reference>
<evidence type="ECO:0000313" key="3">
    <source>
        <dbReference type="Proteomes" id="UP001168528"/>
    </source>
</evidence>
<keyword evidence="2" id="KW-0378">Hydrolase</keyword>
<accession>A0ABT8RBI2</accession>